<sequence>MQSTSTQQHCQHLCNELTLHSKRSRTRRHSPPHHEQSFGSTHALTYRTFLSRVRAGTFFTTTKVKRFQPRAGPKGLFNCNRTHASHGQVVDGLPTG</sequence>
<accession>A0AAV4XAS3</accession>
<proteinExistence type="predicted"/>
<gene>
    <name evidence="2" type="ORF">CDAR_371561</name>
</gene>
<name>A0AAV4XAS3_9ARAC</name>
<keyword evidence="3" id="KW-1185">Reference proteome</keyword>
<dbReference type="AlphaFoldDB" id="A0AAV4XAS3"/>
<feature type="region of interest" description="Disordered" evidence="1">
    <location>
        <begin position="70"/>
        <end position="96"/>
    </location>
</feature>
<comment type="caution">
    <text evidence="2">The sequence shown here is derived from an EMBL/GenBank/DDBJ whole genome shotgun (WGS) entry which is preliminary data.</text>
</comment>
<evidence type="ECO:0000313" key="2">
    <source>
        <dbReference type="EMBL" id="GIY91295.1"/>
    </source>
</evidence>
<protein>
    <submittedName>
        <fullName evidence="2">Uncharacterized protein</fullName>
    </submittedName>
</protein>
<evidence type="ECO:0000313" key="3">
    <source>
        <dbReference type="Proteomes" id="UP001054837"/>
    </source>
</evidence>
<dbReference type="EMBL" id="BPLQ01015732">
    <property type="protein sequence ID" value="GIY91295.1"/>
    <property type="molecule type" value="Genomic_DNA"/>
</dbReference>
<feature type="compositionally biased region" description="Basic residues" evidence="1">
    <location>
        <begin position="20"/>
        <end position="31"/>
    </location>
</feature>
<dbReference type="Proteomes" id="UP001054837">
    <property type="component" value="Unassembled WGS sequence"/>
</dbReference>
<organism evidence="2 3">
    <name type="scientific">Caerostris darwini</name>
    <dbReference type="NCBI Taxonomy" id="1538125"/>
    <lineage>
        <taxon>Eukaryota</taxon>
        <taxon>Metazoa</taxon>
        <taxon>Ecdysozoa</taxon>
        <taxon>Arthropoda</taxon>
        <taxon>Chelicerata</taxon>
        <taxon>Arachnida</taxon>
        <taxon>Araneae</taxon>
        <taxon>Araneomorphae</taxon>
        <taxon>Entelegynae</taxon>
        <taxon>Araneoidea</taxon>
        <taxon>Araneidae</taxon>
        <taxon>Caerostris</taxon>
    </lineage>
</organism>
<feature type="region of interest" description="Disordered" evidence="1">
    <location>
        <begin position="16"/>
        <end position="41"/>
    </location>
</feature>
<evidence type="ECO:0000256" key="1">
    <source>
        <dbReference type="SAM" id="MobiDB-lite"/>
    </source>
</evidence>
<reference evidence="2 3" key="1">
    <citation type="submission" date="2021-06" db="EMBL/GenBank/DDBJ databases">
        <title>Caerostris darwini draft genome.</title>
        <authorList>
            <person name="Kono N."/>
            <person name="Arakawa K."/>
        </authorList>
    </citation>
    <scope>NUCLEOTIDE SEQUENCE [LARGE SCALE GENOMIC DNA]</scope>
</reference>